<evidence type="ECO:0000313" key="1">
    <source>
        <dbReference type="Ensembl" id="ENSHCOP00000017818.1"/>
    </source>
</evidence>
<reference evidence="1" key="2">
    <citation type="submission" date="2025-09" db="UniProtKB">
        <authorList>
            <consortium name="Ensembl"/>
        </authorList>
    </citation>
    <scope>IDENTIFICATION</scope>
</reference>
<dbReference type="AlphaFoldDB" id="A0A3Q2YJR8"/>
<proteinExistence type="predicted"/>
<organism evidence="1 2">
    <name type="scientific">Hippocampus comes</name>
    <name type="common">Tiger tail seahorse</name>
    <dbReference type="NCBI Taxonomy" id="109280"/>
    <lineage>
        <taxon>Eukaryota</taxon>
        <taxon>Metazoa</taxon>
        <taxon>Chordata</taxon>
        <taxon>Craniata</taxon>
        <taxon>Vertebrata</taxon>
        <taxon>Euteleostomi</taxon>
        <taxon>Actinopterygii</taxon>
        <taxon>Neopterygii</taxon>
        <taxon>Teleostei</taxon>
        <taxon>Neoteleostei</taxon>
        <taxon>Acanthomorphata</taxon>
        <taxon>Syngnathiaria</taxon>
        <taxon>Syngnathiformes</taxon>
        <taxon>Syngnathoidei</taxon>
        <taxon>Syngnathidae</taxon>
        <taxon>Hippocampus</taxon>
    </lineage>
</organism>
<dbReference type="Proteomes" id="UP000264820">
    <property type="component" value="Unplaced"/>
</dbReference>
<dbReference type="Ensembl" id="ENSHCOT00000012818.1">
    <property type="protein sequence ID" value="ENSHCOP00000017818.1"/>
    <property type="gene ID" value="ENSHCOG00000000721.1"/>
</dbReference>
<keyword evidence="2" id="KW-1185">Reference proteome</keyword>
<name>A0A3Q2YJR8_HIPCM</name>
<accession>A0A3Q2YJR8</accession>
<protein>
    <submittedName>
        <fullName evidence="1">Uncharacterized protein</fullName>
    </submittedName>
</protein>
<sequence length="117" mass="13472">AAAFLKRIPAESNSNTRVVPMAQSDWYRHPSKVRGTLKKGRYMQSQVFKCSFIPLLALLLSCNVTLLKGKEDPLTFDHESKCEAKRVCLKMLIHHSQLKMTVKKKHTHKKQKTIQHC</sequence>
<reference evidence="1" key="1">
    <citation type="submission" date="2025-08" db="UniProtKB">
        <authorList>
            <consortium name="Ensembl"/>
        </authorList>
    </citation>
    <scope>IDENTIFICATION</scope>
</reference>
<evidence type="ECO:0000313" key="2">
    <source>
        <dbReference type="Proteomes" id="UP000264820"/>
    </source>
</evidence>